<name>A0A1Y5PTB8_9SPHN</name>
<sequence length="68" mass="7461">MPRAGPSRRRSRRGARAAAEHRASPALFHRHPGEGRDLTLAFRRTGEIPAFAGMTTQVVSNDILTIPL</sequence>
<protein>
    <submittedName>
        <fullName evidence="2">Uncharacterized protein</fullName>
    </submittedName>
</protein>
<feature type="compositionally biased region" description="Basic residues" evidence="1">
    <location>
        <begin position="1"/>
        <end position="15"/>
    </location>
</feature>
<accession>A0A1Y5PTB8</accession>
<reference evidence="2" key="1">
    <citation type="submission" date="2016-03" db="EMBL/GenBank/DDBJ databases">
        <authorList>
            <person name="Ploux O."/>
        </authorList>
    </citation>
    <scope>NUCLEOTIDE SEQUENCE</scope>
    <source>
        <strain evidence="2">UC10</strain>
    </source>
</reference>
<evidence type="ECO:0000313" key="2">
    <source>
        <dbReference type="EMBL" id="SBV33220.1"/>
    </source>
</evidence>
<gene>
    <name evidence="2" type="ORF">SPPYR_2100</name>
</gene>
<organism evidence="2">
    <name type="scientific">uncultured Sphingopyxis sp</name>
    <dbReference type="NCBI Taxonomy" id="310581"/>
    <lineage>
        <taxon>Bacteria</taxon>
        <taxon>Pseudomonadati</taxon>
        <taxon>Pseudomonadota</taxon>
        <taxon>Alphaproteobacteria</taxon>
        <taxon>Sphingomonadales</taxon>
        <taxon>Sphingomonadaceae</taxon>
        <taxon>Sphingopyxis</taxon>
        <taxon>environmental samples</taxon>
    </lineage>
</organism>
<dbReference type="EMBL" id="LT598653">
    <property type="protein sequence ID" value="SBV33220.1"/>
    <property type="molecule type" value="Genomic_DNA"/>
</dbReference>
<dbReference type="AlphaFoldDB" id="A0A1Y5PTB8"/>
<dbReference type="KEGG" id="sphu:SPPYR_2100"/>
<evidence type="ECO:0000256" key="1">
    <source>
        <dbReference type="SAM" id="MobiDB-lite"/>
    </source>
</evidence>
<feature type="region of interest" description="Disordered" evidence="1">
    <location>
        <begin position="1"/>
        <end position="33"/>
    </location>
</feature>
<proteinExistence type="predicted"/>